<dbReference type="EC" id="2.4.-.-" evidence="2"/>
<accession>A0ABV5F091</accession>
<dbReference type="CDD" id="cd06433">
    <property type="entry name" value="GT_2_WfgS_like"/>
    <property type="match status" value="1"/>
</dbReference>
<feature type="domain" description="Glycosyltransferase 2-like" evidence="1">
    <location>
        <begin position="5"/>
        <end position="130"/>
    </location>
</feature>
<sequence>MKTLSIITINYNNLAGLKNTMQSVLKQTYNGIEYVVIDGGSTDGSATYIEQHGPKLSYWISEKDAGIYNAMNKGIAQVKGDYVLFLNSGDTLIEKYSINEVVNLGLNKDIVYGNLLMVYNNRSVIKEYPNNLTFNHFYYKGHLPHPASFIKRELFKSLGSYREDFKIVSDWDFFVKAICKYNASYKHINCTITAYDTTGISANPEFRDSLLKERAQSLQEHFPLFIEDASRLVDYDKLAKSRHFKIYQSLIKNKALKKLNKFRVLLLNLGK</sequence>
<keyword evidence="2" id="KW-0328">Glycosyltransferase</keyword>
<dbReference type="InterPro" id="IPR001173">
    <property type="entry name" value="Glyco_trans_2-like"/>
</dbReference>
<organism evidence="2 3">
    <name type="scientific">Formosa undariae</name>
    <dbReference type="NCBI Taxonomy" id="1325436"/>
    <lineage>
        <taxon>Bacteria</taxon>
        <taxon>Pseudomonadati</taxon>
        <taxon>Bacteroidota</taxon>
        <taxon>Flavobacteriia</taxon>
        <taxon>Flavobacteriales</taxon>
        <taxon>Flavobacteriaceae</taxon>
        <taxon>Formosa</taxon>
    </lineage>
</organism>
<dbReference type="PANTHER" id="PTHR22916">
    <property type="entry name" value="GLYCOSYLTRANSFERASE"/>
    <property type="match status" value="1"/>
</dbReference>
<comment type="caution">
    <text evidence="2">The sequence shown here is derived from an EMBL/GenBank/DDBJ whole genome shotgun (WGS) entry which is preliminary data.</text>
</comment>
<name>A0ABV5F091_9FLAO</name>
<dbReference type="InterPro" id="IPR029044">
    <property type="entry name" value="Nucleotide-diphossugar_trans"/>
</dbReference>
<dbReference type="Proteomes" id="UP001589605">
    <property type="component" value="Unassembled WGS sequence"/>
</dbReference>
<proteinExistence type="predicted"/>
<keyword evidence="3" id="KW-1185">Reference proteome</keyword>
<dbReference type="EMBL" id="JBHMEZ010000003">
    <property type="protein sequence ID" value="MFB9052855.1"/>
    <property type="molecule type" value="Genomic_DNA"/>
</dbReference>
<dbReference type="GO" id="GO:0016757">
    <property type="term" value="F:glycosyltransferase activity"/>
    <property type="evidence" value="ECO:0007669"/>
    <property type="project" value="UniProtKB-KW"/>
</dbReference>
<dbReference type="SUPFAM" id="SSF53448">
    <property type="entry name" value="Nucleotide-diphospho-sugar transferases"/>
    <property type="match status" value="1"/>
</dbReference>
<reference evidence="2 3" key="1">
    <citation type="submission" date="2024-09" db="EMBL/GenBank/DDBJ databases">
        <authorList>
            <person name="Sun Q."/>
            <person name="Mori K."/>
        </authorList>
    </citation>
    <scope>NUCLEOTIDE SEQUENCE [LARGE SCALE GENOMIC DNA]</scope>
    <source>
        <strain evidence="2 3">CECT 8286</strain>
    </source>
</reference>
<protein>
    <submittedName>
        <fullName evidence="2">Glycosyltransferase family 2 protein</fullName>
        <ecNumber evidence="2">2.4.-.-</ecNumber>
    </submittedName>
</protein>
<keyword evidence="2" id="KW-0808">Transferase</keyword>
<dbReference type="Pfam" id="PF00535">
    <property type="entry name" value="Glycos_transf_2"/>
    <property type="match status" value="1"/>
</dbReference>
<gene>
    <name evidence="2" type="ORF">ACFFVB_07145</name>
</gene>
<evidence type="ECO:0000259" key="1">
    <source>
        <dbReference type="Pfam" id="PF00535"/>
    </source>
</evidence>
<evidence type="ECO:0000313" key="2">
    <source>
        <dbReference type="EMBL" id="MFB9052855.1"/>
    </source>
</evidence>
<evidence type="ECO:0000313" key="3">
    <source>
        <dbReference type="Proteomes" id="UP001589605"/>
    </source>
</evidence>
<dbReference type="PANTHER" id="PTHR22916:SF67">
    <property type="entry name" value="COLANIC ACID BIOSYNTHESIS GLYCOSYL TRANSFERASE WCAE-RELATED"/>
    <property type="match status" value="1"/>
</dbReference>
<dbReference type="RefSeq" id="WP_382382031.1">
    <property type="nucleotide sequence ID" value="NZ_JBHMEZ010000003.1"/>
</dbReference>
<dbReference type="Gene3D" id="3.90.550.10">
    <property type="entry name" value="Spore Coat Polysaccharide Biosynthesis Protein SpsA, Chain A"/>
    <property type="match status" value="1"/>
</dbReference>